<dbReference type="InterPro" id="IPR038726">
    <property type="entry name" value="PDDEXK_AddAB-type"/>
</dbReference>
<dbReference type="RefSeq" id="WP_353684348.1">
    <property type="nucleotide sequence ID" value="NZ_CP144373.1"/>
</dbReference>
<accession>A0AAU8GZW5</accession>
<reference evidence="3" key="1">
    <citation type="submission" date="2024-01" db="EMBL/GenBank/DDBJ databases">
        <title>The first autotrophic representatives of the genus Thermodesulfovibrio.</title>
        <authorList>
            <person name="Maltseva A.I."/>
            <person name="Elcheninov A.G."/>
            <person name="Kublanov I.V."/>
            <person name="Lebedinsky A.V."/>
            <person name="Frolov E.N."/>
        </authorList>
    </citation>
    <scope>NUCLEOTIDE SEQUENCE</scope>
    <source>
        <strain evidence="3">3907-1M</strain>
    </source>
</reference>
<dbReference type="EMBL" id="CP144373">
    <property type="protein sequence ID" value="XCH46825.1"/>
    <property type="molecule type" value="Genomic_DNA"/>
</dbReference>
<dbReference type="InterPro" id="IPR011604">
    <property type="entry name" value="PDDEXK-like_dom_sf"/>
</dbReference>
<feature type="domain" description="PD-(D/E)XK endonuclease-like" evidence="2">
    <location>
        <begin position="59"/>
        <end position="246"/>
    </location>
</feature>
<dbReference type="Pfam" id="PF12705">
    <property type="entry name" value="PDDEXK_1"/>
    <property type="match status" value="1"/>
</dbReference>
<dbReference type="AlphaFoldDB" id="A0AAU8GZW5"/>
<gene>
    <name evidence="3" type="ORF">V4D30_00770</name>
</gene>
<feature type="coiled-coil region" evidence="1">
    <location>
        <begin position="259"/>
        <end position="304"/>
    </location>
</feature>
<dbReference type="KEGG" id="taut:V4D30_00770"/>
<dbReference type="Gene3D" id="3.90.320.10">
    <property type="match status" value="1"/>
</dbReference>
<name>A0AAU8GZW5_9BACT</name>
<proteinExistence type="predicted"/>
<evidence type="ECO:0000313" key="3">
    <source>
        <dbReference type="EMBL" id="XCH46825.1"/>
    </source>
</evidence>
<keyword evidence="1" id="KW-0175">Coiled coil</keyword>
<organism evidence="3">
    <name type="scientific">Thermodesulfovibrio autotrophicus</name>
    <dbReference type="NCBI Taxonomy" id="3118333"/>
    <lineage>
        <taxon>Bacteria</taxon>
        <taxon>Pseudomonadati</taxon>
        <taxon>Nitrospirota</taxon>
        <taxon>Thermodesulfovibrionia</taxon>
        <taxon>Thermodesulfovibrionales</taxon>
        <taxon>Thermodesulfovibrionaceae</taxon>
        <taxon>Thermodesulfovibrio</taxon>
    </lineage>
</organism>
<protein>
    <submittedName>
        <fullName evidence="3">PD-(D/E)XK nuclease family protein</fullName>
    </submittedName>
</protein>
<sequence length="350" mass="41232">MLAEIIEKIAGFEAKGSQYYPRPSLAGPERCLRQLVYMAKGIPGKKKEDRFHLILDDSSWHEELTLDWLRKSAFKVHSEQLEIECGTVKWKGRDFPLKGHIDGIITDVQGKDYLLEHKAINHFSFQRYLEKDYPLDYLTQCCLYIVGLQKLNPEINEGILLIKNKNTSQYLEFRLHYDSKNDILYVPEVCGSNGYRREGTIFKNLYNSAIERLNQIEHYCNVNDLPPRQYTLNDWQCNYCPYNEICYENYQEEFNQLEAIQLSEDYQSLLEEYEVLNEQKKIAEQRLEEIKEELKKILLNANAKAGKIGAFTITRNIQLRKQINKDKIPPELIPVIYEEKLFETLTIKKQ</sequence>
<evidence type="ECO:0000259" key="2">
    <source>
        <dbReference type="Pfam" id="PF12705"/>
    </source>
</evidence>
<evidence type="ECO:0000256" key="1">
    <source>
        <dbReference type="SAM" id="Coils"/>
    </source>
</evidence>